<protein>
    <submittedName>
        <fullName evidence="4">Methylmalonyl-CoA epimerase</fullName>
        <ecNumber evidence="4">5.1.99.1</ecNumber>
    </submittedName>
</protein>
<proteinExistence type="inferred from homology"/>
<dbReference type="Gene3D" id="3.10.180.10">
    <property type="entry name" value="2,3-Dihydroxybiphenyl 1,2-Dioxygenase, domain 1"/>
    <property type="match status" value="1"/>
</dbReference>
<dbReference type="InterPro" id="IPR051785">
    <property type="entry name" value="MMCE/EMCE_epimerase"/>
</dbReference>
<dbReference type="AlphaFoldDB" id="A0A7V1LKN4"/>
<dbReference type="InterPro" id="IPR037523">
    <property type="entry name" value="VOC_core"/>
</dbReference>
<dbReference type="EMBL" id="DRLD01000096">
    <property type="protein sequence ID" value="HED09761.1"/>
    <property type="molecule type" value="Genomic_DNA"/>
</dbReference>
<dbReference type="Proteomes" id="UP000886005">
    <property type="component" value="Unassembled WGS sequence"/>
</dbReference>
<accession>A0A7V1LKN4</accession>
<dbReference type="PROSITE" id="PS51819">
    <property type="entry name" value="VOC"/>
    <property type="match status" value="1"/>
</dbReference>
<dbReference type="NCBIfam" id="TIGR03081">
    <property type="entry name" value="metmalonyl_epim"/>
    <property type="match status" value="1"/>
</dbReference>
<comment type="similarity">
    <text evidence="1">Belongs to the methylmalonyl-CoA epimerase family.</text>
</comment>
<dbReference type="CDD" id="cd07249">
    <property type="entry name" value="MMCE"/>
    <property type="match status" value="1"/>
</dbReference>
<dbReference type="PANTHER" id="PTHR43048">
    <property type="entry name" value="METHYLMALONYL-COA EPIMERASE"/>
    <property type="match status" value="1"/>
</dbReference>
<dbReference type="GO" id="GO:0046872">
    <property type="term" value="F:metal ion binding"/>
    <property type="evidence" value="ECO:0007669"/>
    <property type="project" value="UniProtKB-KW"/>
</dbReference>
<evidence type="ECO:0000259" key="3">
    <source>
        <dbReference type="PROSITE" id="PS51819"/>
    </source>
</evidence>
<dbReference type="Pfam" id="PF13669">
    <property type="entry name" value="Glyoxalase_4"/>
    <property type="match status" value="1"/>
</dbReference>
<dbReference type="PANTHER" id="PTHR43048:SF3">
    <property type="entry name" value="METHYLMALONYL-COA EPIMERASE, MITOCHONDRIAL"/>
    <property type="match status" value="1"/>
</dbReference>
<dbReference type="EC" id="5.1.99.1" evidence="4"/>
<gene>
    <name evidence="4" type="primary">mce</name>
    <name evidence="4" type="ORF">ENJ10_03655</name>
</gene>
<evidence type="ECO:0000313" key="4">
    <source>
        <dbReference type="EMBL" id="HED09761.1"/>
    </source>
</evidence>
<comment type="caution">
    <text evidence="4">The sequence shown here is derived from an EMBL/GenBank/DDBJ whole genome shotgun (WGS) entry which is preliminary data.</text>
</comment>
<dbReference type="GO" id="GO:0004493">
    <property type="term" value="F:methylmalonyl-CoA epimerase activity"/>
    <property type="evidence" value="ECO:0007669"/>
    <property type="project" value="UniProtKB-EC"/>
</dbReference>
<dbReference type="SUPFAM" id="SSF54593">
    <property type="entry name" value="Glyoxalase/Bleomycin resistance protein/Dihydroxybiphenyl dioxygenase"/>
    <property type="match status" value="1"/>
</dbReference>
<feature type="domain" description="VOC" evidence="3">
    <location>
        <begin position="4"/>
        <end position="132"/>
    </location>
</feature>
<organism evidence="4">
    <name type="scientific">Caldithrix abyssi</name>
    <dbReference type="NCBI Taxonomy" id="187145"/>
    <lineage>
        <taxon>Bacteria</taxon>
        <taxon>Pseudomonadati</taxon>
        <taxon>Calditrichota</taxon>
        <taxon>Calditrichia</taxon>
        <taxon>Calditrichales</taxon>
        <taxon>Calditrichaceae</taxon>
        <taxon>Caldithrix</taxon>
    </lineage>
</organism>
<dbReference type="GO" id="GO:0046491">
    <property type="term" value="P:L-methylmalonyl-CoA metabolic process"/>
    <property type="evidence" value="ECO:0007669"/>
    <property type="project" value="TreeGrafter"/>
</dbReference>
<keyword evidence="2" id="KW-0479">Metal-binding</keyword>
<sequence length="136" mass="15177">MLKKIDHIGIAVSDLKAIEETFREGFDLLPEIRETVTDQKVNVLGYHIGDATIEYLEPAAEGSPIQKYLDKKGPGIHHIAYRVDDLQKTLDILKKRGFRLIDEQPRAGAEGKKIAFVHPKSSNGILIELCETGKAE</sequence>
<dbReference type="InterPro" id="IPR029068">
    <property type="entry name" value="Glyas_Bleomycin-R_OHBP_Dase"/>
</dbReference>
<reference evidence="4" key="1">
    <citation type="journal article" date="2020" name="mSystems">
        <title>Genome- and Community-Level Interaction Insights into Carbon Utilization and Element Cycling Functions of Hydrothermarchaeota in Hydrothermal Sediment.</title>
        <authorList>
            <person name="Zhou Z."/>
            <person name="Liu Y."/>
            <person name="Xu W."/>
            <person name="Pan J."/>
            <person name="Luo Z.H."/>
            <person name="Li M."/>
        </authorList>
    </citation>
    <scope>NUCLEOTIDE SEQUENCE [LARGE SCALE GENOMIC DNA]</scope>
    <source>
        <strain evidence="4">HyVt-456</strain>
    </source>
</reference>
<evidence type="ECO:0000256" key="1">
    <source>
        <dbReference type="ARBA" id="ARBA00009308"/>
    </source>
</evidence>
<evidence type="ECO:0000256" key="2">
    <source>
        <dbReference type="ARBA" id="ARBA00022723"/>
    </source>
</evidence>
<name>A0A7V1LKN4_CALAY</name>
<keyword evidence="4" id="KW-0413">Isomerase</keyword>
<dbReference type="InterPro" id="IPR017515">
    <property type="entry name" value="MeMalonyl-CoA_epimerase"/>
</dbReference>